<evidence type="ECO:0000313" key="10">
    <source>
        <dbReference type="Proteomes" id="UP001595190"/>
    </source>
</evidence>
<dbReference type="PANTHER" id="PTHR43046">
    <property type="entry name" value="GDP-MANNOSE MANNOSYL HYDROLASE"/>
    <property type="match status" value="1"/>
</dbReference>
<sequence>MTSKGVAGQGAAANSGAMTEAPRSYPARPILAASIALFRDGRVLLGERARAPGQGLFSLPGGVVELGENLEAAVRREVHEETGLEIEIAGFVRHHEVIARDEAGIVQRHFVVAVFAGRSEQGEPRLSEETLSFRWADAVTLDGLPLTDGLADIVAAARRML</sequence>
<dbReference type="InterPro" id="IPR020476">
    <property type="entry name" value="Nudix_hydrolase"/>
</dbReference>
<dbReference type="InterPro" id="IPR020084">
    <property type="entry name" value="NUDIX_hydrolase_CS"/>
</dbReference>
<feature type="region of interest" description="Disordered" evidence="5">
    <location>
        <begin position="1"/>
        <end position="21"/>
    </location>
</feature>
<accession>A0ABV3PIM9</accession>
<evidence type="ECO:0000256" key="2">
    <source>
        <dbReference type="ARBA" id="ARBA00022801"/>
    </source>
</evidence>
<dbReference type="Proteomes" id="UP001595190">
    <property type="component" value="Unassembled WGS sequence"/>
</dbReference>
<comment type="cofactor">
    <cofactor evidence="1">
        <name>Mg(2+)</name>
        <dbReference type="ChEBI" id="CHEBI:18420"/>
    </cofactor>
</comment>
<dbReference type="PANTHER" id="PTHR43046:SF12">
    <property type="entry name" value="GDP-MANNOSE MANNOSYL HYDROLASE"/>
    <property type="match status" value="1"/>
</dbReference>
<evidence type="ECO:0000313" key="7">
    <source>
        <dbReference type="EMBL" id="MEW9305338.1"/>
    </source>
</evidence>
<keyword evidence="3" id="KW-0460">Magnesium</keyword>
<dbReference type="InterPro" id="IPR000086">
    <property type="entry name" value="NUDIX_hydrolase_dom"/>
</dbReference>
<reference evidence="8 10" key="2">
    <citation type="submission" date="2024-09" db="EMBL/GenBank/DDBJ databases">
        <title>Description of Labrys sedimenti sp. nov., isolated from a diclofenac-degrading enrichment culture, and genome-based reclassification of Labrys portucalensis as a later heterotypic synonym of Labrys neptuniae.</title>
        <authorList>
            <person name="Tancsics A."/>
            <person name="Csepanyi A."/>
        </authorList>
    </citation>
    <scope>NUCLEOTIDE SEQUENCE [LARGE SCALE GENOMIC DNA]</scope>
    <source>
        <strain evidence="8 10">LMG 23412</strain>
    </source>
</reference>
<evidence type="ECO:0000256" key="1">
    <source>
        <dbReference type="ARBA" id="ARBA00001946"/>
    </source>
</evidence>
<dbReference type="Proteomes" id="UP001555786">
    <property type="component" value="Unassembled WGS sequence"/>
</dbReference>
<dbReference type="InterPro" id="IPR015797">
    <property type="entry name" value="NUDIX_hydrolase-like_dom_sf"/>
</dbReference>
<evidence type="ECO:0000313" key="8">
    <source>
        <dbReference type="EMBL" id="MFC2251442.1"/>
    </source>
</evidence>
<evidence type="ECO:0000256" key="4">
    <source>
        <dbReference type="RuleBase" id="RU003476"/>
    </source>
</evidence>
<keyword evidence="9" id="KW-1185">Reference proteome</keyword>
<evidence type="ECO:0000259" key="6">
    <source>
        <dbReference type="PROSITE" id="PS51462"/>
    </source>
</evidence>
<dbReference type="Pfam" id="PF00293">
    <property type="entry name" value="NUDIX"/>
    <property type="match status" value="1"/>
</dbReference>
<dbReference type="Gene3D" id="3.90.79.10">
    <property type="entry name" value="Nucleoside Triphosphate Pyrophosphohydrolase"/>
    <property type="match status" value="1"/>
</dbReference>
<comment type="similarity">
    <text evidence="4">Belongs to the Nudix hydrolase family.</text>
</comment>
<protein>
    <submittedName>
        <fullName evidence="7">NUDIX domain-containing protein</fullName>
    </submittedName>
    <submittedName>
        <fullName evidence="8">NUDIX hydrolase</fullName>
    </submittedName>
</protein>
<gene>
    <name evidence="7" type="ORF">ABXS05_07310</name>
    <name evidence="8" type="ORF">ACETRX_17555</name>
</gene>
<dbReference type="PROSITE" id="PS00893">
    <property type="entry name" value="NUDIX_BOX"/>
    <property type="match status" value="1"/>
</dbReference>
<evidence type="ECO:0000313" key="9">
    <source>
        <dbReference type="Proteomes" id="UP001555786"/>
    </source>
</evidence>
<dbReference type="PRINTS" id="PR00502">
    <property type="entry name" value="NUDIXFAMILY"/>
</dbReference>
<dbReference type="PROSITE" id="PS51462">
    <property type="entry name" value="NUDIX"/>
    <property type="match status" value="1"/>
</dbReference>
<dbReference type="RefSeq" id="WP_367623400.1">
    <property type="nucleotide sequence ID" value="NZ_JBFNQD010000001.1"/>
</dbReference>
<feature type="domain" description="Nudix hydrolase" evidence="6">
    <location>
        <begin position="28"/>
        <end position="159"/>
    </location>
</feature>
<dbReference type="EMBL" id="JBFNQD010000001">
    <property type="protein sequence ID" value="MEW9305338.1"/>
    <property type="molecule type" value="Genomic_DNA"/>
</dbReference>
<organism evidence="7 9">
    <name type="scientific">Labrys neptuniae</name>
    <dbReference type="NCBI Taxonomy" id="376174"/>
    <lineage>
        <taxon>Bacteria</taxon>
        <taxon>Pseudomonadati</taxon>
        <taxon>Pseudomonadota</taxon>
        <taxon>Alphaproteobacteria</taxon>
        <taxon>Hyphomicrobiales</taxon>
        <taxon>Xanthobacteraceae</taxon>
        <taxon>Labrys</taxon>
    </lineage>
</organism>
<dbReference type="GO" id="GO:0016787">
    <property type="term" value="F:hydrolase activity"/>
    <property type="evidence" value="ECO:0007669"/>
    <property type="project" value="UniProtKB-KW"/>
</dbReference>
<dbReference type="CDD" id="cd04673">
    <property type="entry name" value="NUDIX_ADPRase"/>
    <property type="match status" value="1"/>
</dbReference>
<dbReference type="SUPFAM" id="SSF55811">
    <property type="entry name" value="Nudix"/>
    <property type="match status" value="1"/>
</dbReference>
<evidence type="ECO:0000256" key="3">
    <source>
        <dbReference type="ARBA" id="ARBA00022842"/>
    </source>
</evidence>
<evidence type="ECO:0000256" key="5">
    <source>
        <dbReference type="SAM" id="MobiDB-lite"/>
    </source>
</evidence>
<reference evidence="7 9" key="1">
    <citation type="submission" date="2024-07" db="EMBL/GenBank/DDBJ databases">
        <title>Description of Labrys sedimenti sp. nov., isolated from a diclofenac-degrading enrichment culture.</title>
        <authorList>
            <person name="Tancsics A."/>
            <person name="Csepanyi A."/>
        </authorList>
    </citation>
    <scope>NUCLEOTIDE SEQUENCE [LARGE SCALE GENOMIC DNA]</scope>
    <source>
        <strain evidence="7 9">LMG 23578</strain>
    </source>
</reference>
<proteinExistence type="inferred from homology"/>
<comment type="caution">
    <text evidence="7">The sequence shown here is derived from an EMBL/GenBank/DDBJ whole genome shotgun (WGS) entry which is preliminary data.</text>
</comment>
<keyword evidence="2 4" id="KW-0378">Hydrolase</keyword>
<name>A0ABV3PIM9_9HYPH</name>
<dbReference type="EMBL" id="JBHGPK010000006">
    <property type="protein sequence ID" value="MFC2251442.1"/>
    <property type="molecule type" value="Genomic_DNA"/>
</dbReference>